<keyword evidence="11 13" id="KW-0472">Membrane</keyword>
<dbReference type="PANTHER" id="PTHR30529:SF1">
    <property type="entry name" value="CYTOCHROME B561 HOMOLOG 2"/>
    <property type="match status" value="1"/>
</dbReference>
<keyword evidence="10" id="KW-0408">Iron</keyword>
<feature type="transmembrane region" description="Helical" evidence="13">
    <location>
        <begin position="45"/>
        <end position="69"/>
    </location>
</feature>
<dbReference type="InterPro" id="IPR011577">
    <property type="entry name" value="Cyt_b561_bac/Ni-Hgenase"/>
</dbReference>
<evidence type="ECO:0000259" key="14">
    <source>
        <dbReference type="Pfam" id="PF01292"/>
    </source>
</evidence>
<dbReference type="Pfam" id="PF01292">
    <property type="entry name" value="Ni_hydr_CYTB"/>
    <property type="match status" value="1"/>
</dbReference>
<comment type="subcellular location">
    <subcellularLocation>
        <location evidence="2">Cell membrane</location>
        <topology evidence="2">Multi-pass membrane protein</topology>
    </subcellularLocation>
</comment>
<evidence type="ECO:0000313" key="16">
    <source>
        <dbReference type="Proteomes" id="UP001242480"/>
    </source>
</evidence>
<evidence type="ECO:0000256" key="6">
    <source>
        <dbReference type="ARBA" id="ARBA00022692"/>
    </source>
</evidence>
<reference evidence="15 16" key="1">
    <citation type="submission" date="2023-07" db="EMBL/GenBank/DDBJ databases">
        <title>Genomic Encyclopedia of Type Strains, Phase IV (KMG-IV): sequencing the most valuable type-strain genomes for metagenomic binning, comparative biology and taxonomic classification.</title>
        <authorList>
            <person name="Goeker M."/>
        </authorList>
    </citation>
    <scope>NUCLEOTIDE SEQUENCE [LARGE SCALE GENOMIC DNA]</scope>
    <source>
        <strain evidence="15 16">DSM 19619</strain>
    </source>
</reference>
<keyword evidence="7" id="KW-0479">Metal-binding</keyword>
<dbReference type="SUPFAM" id="SSF81342">
    <property type="entry name" value="Transmembrane di-heme cytochromes"/>
    <property type="match status" value="1"/>
</dbReference>
<comment type="similarity">
    <text evidence="12">Belongs to the cytochrome b561 family.</text>
</comment>
<sequence length="172" mass="18009">MAGRWPALIRILHWTTAVLALVMIPAAFAAEALTEVDTDRAEMLVGVHMLAGLAILVLTLARLSARLVLPRPKPLRRARMLAGLAGLRTAAFYVLLLALPLTGVLKLTLSGLDVAPFGVTLIAAGDTAPALARRLNAAHALMGKAFIALALIHIAGALVQHGRPKASGARNT</sequence>
<keyword evidence="3" id="KW-0813">Transport</keyword>
<comment type="cofactor">
    <cofactor evidence="1">
        <name>heme b</name>
        <dbReference type="ChEBI" id="CHEBI:60344"/>
    </cofactor>
</comment>
<keyword evidence="9 13" id="KW-1133">Transmembrane helix</keyword>
<keyword evidence="8" id="KW-0249">Electron transport</keyword>
<dbReference type="RefSeq" id="WP_307268378.1">
    <property type="nucleotide sequence ID" value="NZ_JAUSVX010000001.1"/>
</dbReference>
<evidence type="ECO:0000256" key="11">
    <source>
        <dbReference type="ARBA" id="ARBA00023136"/>
    </source>
</evidence>
<evidence type="ECO:0000256" key="7">
    <source>
        <dbReference type="ARBA" id="ARBA00022723"/>
    </source>
</evidence>
<feature type="transmembrane region" description="Helical" evidence="13">
    <location>
        <begin position="137"/>
        <end position="159"/>
    </location>
</feature>
<evidence type="ECO:0000313" key="15">
    <source>
        <dbReference type="EMBL" id="MDQ0467963.1"/>
    </source>
</evidence>
<evidence type="ECO:0000256" key="10">
    <source>
        <dbReference type="ARBA" id="ARBA00023004"/>
    </source>
</evidence>
<feature type="transmembrane region" description="Helical" evidence="13">
    <location>
        <begin position="81"/>
        <end position="101"/>
    </location>
</feature>
<evidence type="ECO:0000256" key="2">
    <source>
        <dbReference type="ARBA" id="ARBA00004651"/>
    </source>
</evidence>
<keyword evidence="4" id="KW-1003">Cell membrane</keyword>
<evidence type="ECO:0000256" key="3">
    <source>
        <dbReference type="ARBA" id="ARBA00022448"/>
    </source>
</evidence>
<keyword evidence="6 13" id="KW-0812">Transmembrane</keyword>
<evidence type="ECO:0000256" key="1">
    <source>
        <dbReference type="ARBA" id="ARBA00001970"/>
    </source>
</evidence>
<dbReference type="InterPro" id="IPR052168">
    <property type="entry name" value="Cytochrome_b561_oxidase"/>
</dbReference>
<keyword evidence="16" id="KW-1185">Reference proteome</keyword>
<feature type="domain" description="Cytochrome b561 bacterial/Ni-hydrogenase" evidence="14">
    <location>
        <begin position="4"/>
        <end position="163"/>
    </location>
</feature>
<evidence type="ECO:0000256" key="13">
    <source>
        <dbReference type="SAM" id="Phobius"/>
    </source>
</evidence>
<dbReference type="EMBL" id="JAUSVX010000001">
    <property type="protein sequence ID" value="MDQ0467963.1"/>
    <property type="molecule type" value="Genomic_DNA"/>
</dbReference>
<dbReference type="Proteomes" id="UP001242480">
    <property type="component" value="Unassembled WGS sequence"/>
</dbReference>
<dbReference type="PANTHER" id="PTHR30529">
    <property type="entry name" value="CYTOCHROME B561"/>
    <property type="match status" value="1"/>
</dbReference>
<protein>
    <submittedName>
        <fullName evidence="15">Cytochrome b561</fullName>
    </submittedName>
</protein>
<comment type="caution">
    <text evidence="15">The sequence shown here is derived from an EMBL/GenBank/DDBJ whole genome shotgun (WGS) entry which is preliminary data.</text>
</comment>
<dbReference type="InterPro" id="IPR016174">
    <property type="entry name" value="Di-haem_cyt_TM"/>
</dbReference>
<keyword evidence="5" id="KW-0349">Heme</keyword>
<evidence type="ECO:0000256" key="4">
    <source>
        <dbReference type="ARBA" id="ARBA00022475"/>
    </source>
</evidence>
<evidence type="ECO:0000256" key="5">
    <source>
        <dbReference type="ARBA" id="ARBA00022617"/>
    </source>
</evidence>
<organism evidence="15 16">
    <name type="scientific">Labrys wisconsinensis</name>
    <dbReference type="NCBI Taxonomy" id="425677"/>
    <lineage>
        <taxon>Bacteria</taxon>
        <taxon>Pseudomonadati</taxon>
        <taxon>Pseudomonadota</taxon>
        <taxon>Alphaproteobacteria</taxon>
        <taxon>Hyphomicrobiales</taxon>
        <taxon>Xanthobacteraceae</taxon>
        <taxon>Labrys</taxon>
    </lineage>
</organism>
<accession>A0ABU0J124</accession>
<evidence type="ECO:0000256" key="9">
    <source>
        <dbReference type="ARBA" id="ARBA00022989"/>
    </source>
</evidence>
<gene>
    <name evidence="15" type="ORF">QO011_000958</name>
</gene>
<proteinExistence type="inferred from homology"/>
<dbReference type="Gene3D" id="1.20.950.20">
    <property type="entry name" value="Transmembrane di-heme cytochromes, Chain C"/>
    <property type="match status" value="1"/>
</dbReference>
<evidence type="ECO:0000256" key="12">
    <source>
        <dbReference type="ARBA" id="ARBA00037975"/>
    </source>
</evidence>
<evidence type="ECO:0000256" key="8">
    <source>
        <dbReference type="ARBA" id="ARBA00022982"/>
    </source>
</evidence>
<name>A0ABU0J124_9HYPH</name>